<evidence type="ECO:0000313" key="11">
    <source>
        <dbReference type="EMBL" id="BCX49787.1"/>
    </source>
</evidence>
<evidence type="ECO:0000313" key="12">
    <source>
        <dbReference type="Proteomes" id="UP001374893"/>
    </source>
</evidence>
<evidence type="ECO:0000256" key="8">
    <source>
        <dbReference type="ARBA" id="ARBA00023315"/>
    </source>
</evidence>
<comment type="catalytic activity">
    <reaction evidence="9">
        <text>N-terminal S-1,2-diacyl-sn-glyceryl-L-cysteinyl-[lipoprotein] + a glycerophospholipid = N-acyl-S-1,2-diacyl-sn-glyceryl-L-cysteinyl-[lipoprotein] + a 2-acyl-sn-glycero-3-phospholipid + H(+)</text>
        <dbReference type="Rhea" id="RHEA:48228"/>
        <dbReference type="Rhea" id="RHEA-COMP:14681"/>
        <dbReference type="Rhea" id="RHEA-COMP:14684"/>
        <dbReference type="ChEBI" id="CHEBI:15378"/>
        <dbReference type="ChEBI" id="CHEBI:136912"/>
        <dbReference type="ChEBI" id="CHEBI:140656"/>
        <dbReference type="ChEBI" id="CHEBI:140657"/>
        <dbReference type="ChEBI" id="CHEBI:140660"/>
        <dbReference type="EC" id="2.3.1.269"/>
    </reaction>
</comment>
<feature type="transmembrane region" description="Helical" evidence="9">
    <location>
        <begin position="153"/>
        <end position="176"/>
    </location>
</feature>
<keyword evidence="12" id="KW-1185">Reference proteome</keyword>
<dbReference type="Pfam" id="PF20154">
    <property type="entry name" value="LNT_N"/>
    <property type="match status" value="1"/>
</dbReference>
<evidence type="ECO:0000256" key="9">
    <source>
        <dbReference type="HAMAP-Rule" id="MF_01148"/>
    </source>
</evidence>
<evidence type="ECO:0000256" key="7">
    <source>
        <dbReference type="ARBA" id="ARBA00023136"/>
    </source>
</evidence>
<evidence type="ECO:0000256" key="6">
    <source>
        <dbReference type="ARBA" id="ARBA00022989"/>
    </source>
</evidence>
<evidence type="ECO:0000256" key="2">
    <source>
        <dbReference type="ARBA" id="ARBA00010065"/>
    </source>
</evidence>
<keyword evidence="6 9" id="KW-1133">Transmembrane helix</keyword>
<dbReference type="PROSITE" id="PS50263">
    <property type="entry name" value="CN_HYDROLASE"/>
    <property type="match status" value="1"/>
</dbReference>
<feature type="transmembrane region" description="Helical" evidence="9">
    <location>
        <begin position="233"/>
        <end position="251"/>
    </location>
</feature>
<name>A0ABN6HAB0_9BACT</name>
<evidence type="ECO:0000259" key="10">
    <source>
        <dbReference type="PROSITE" id="PS50263"/>
    </source>
</evidence>
<keyword evidence="4 9" id="KW-0808">Transferase</keyword>
<feature type="transmembrane region" description="Helical" evidence="9">
    <location>
        <begin position="64"/>
        <end position="83"/>
    </location>
</feature>
<feature type="domain" description="CN hydrolase" evidence="10">
    <location>
        <begin position="269"/>
        <end position="571"/>
    </location>
</feature>
<keyword evidence="3 9" id="KW-1003">Cell membrane</keyword>
<keyword evidence="7 9" id="KW-0472">Membrane</keyword>
<comment type="function">
    <text evidence="9">Catalyzes the phospholipid dependent N-acylation of the N-terminal cysteine of apolipoprotein, the last step in lipoprotein maturation.</text>
</comment>
<reference evidence="11 12" key="1">
    <citation type="submission" date="2021-06" db="EMBL/GenBank/DDBJ databases">
        <title>Complete genome of Haloferula helveola possessing various polysaccharide degrading enzymes.</title>
        <authorList>
            <person name="Takami H."/>
            <person name="Huang C."/>
            <person name="Hamasaki K."/>
        </authorList>
    </citation>
    <scope>NUCLEOTIDE SEQUENCE [LARGE SCALE GENOMIC DNA]</scope>
    <source>
        <strain evidence="11 12">CN-1</strain>
    </source>
</reference>
<dbReference type="RefSeq" id="WP_338686543.1">
    <property type="nucleotide sequence ID" value="NZ_AP024702.1"/>
</dbReference>
<dbReference type="InterPro" id="IPR045378">
    <property type="entry name" value="LNT_N"/>
</dbReference>
<sequence length="606" mass="66279">MSEGASAGAKVGRGLLRPAAALASGVTMAVLVPPFDLGGLVWVAFLPLLAAVWSAGGKRPGWRGFGLGYLAGLGAFVIAFEWLRVVSPVGWIAVAAFLSLYPALWGMFAAKFANPWREAPVSGDDESRIAKKVREKSAKKDNHWRQSLRSLRIAFCVAAVWCLTEWLRSWVFTGFGWNSLGVAFHRTPVMAQSADLLGICGLSFLPVFLQAVLVQTGLRLWQEAKGGKLRPHIDFGVAATLIALAFCYGVWRLHTVGKQEGVRLKVLLVQLNIPQEAARRLWSPTDIHLGYEEETLKALRAIEEQDAEAFEKAAAEGGDVVLNTPDWVMWPESSLVGRILRLEDGSWGTWDENLQTMSRVFGEGDFTLVMGLNEIEGEMLGDAMVEKENARVWNSLVLLNPQNDLQTFRKHHLVIFGEYIPLVEELPFLKTLYEQQSGAQYGGAFSKGESFDPLIAEVEGETVGLIPTVCFEDTVPRLMRRFVRSGPQLILNVTNDGWFKDSPAAAQHYANAKFRAIELRRPMVRCANTGVSAAVNSVGSSAHPVTGEPQELRDEDGSHLTRGWLLADVRIPTRPALSLYAVIGDAGVVVLGLLGLVVGVAGRRKG</sequence>
<dbReference type="InterPro" id="IPR036526">
    <property type="entry name" value="C-N_Hydrolase_sf"/>
</dbReference>
<keyword evidence="8 9" id="KW-0012">Acyltransferase</keyword>
<dbReference type="EC" id="2.3.1.269" evidence="9"/>
<organism evidence="11 12">
    <name type="scientific">Haloferula helveola</name>
    <dbReference type="NCBI Taxonomy" id="490095"/>
    <lineage>
        <taxon>Bacteria</taxon>
        <taxon>Pseudomonadati</taxon>
        <taxon>Verrucomicrobiota</taxon>
        <taxon>Verrucomicrobiia</taxon>
        <taxon>Verrucomicrobiales</taxon>
        <taxon>Verrucomicrobiaceae</taxon>
        <taxon>Haloferula</taxon>
    </lineage>
</organism>
<dbReference type="InterPro" id="IPR003010">
    <property type="entry name" value="C-N_Hydrolase"/>
</dbReference>
<feature type="transmembrane region" description="Helical" evidence="9">
    <location>
        <begin position="196"/>
        <end position="221"/>
    </location>
</feature>
<comment type="pathway">
    <text evidence="9">Protein modification; lipoprotein biosynthesis (N-acyl transfer).</text>
</comment>
<dbReference type="EMBL" id="AP024702">
    <property type="protein sequence ID" value="BCX49787.1"/>
    <property type="molecule type" value="Genomic_DNA"/>
</dbReference>
<dbReference type="Pfam" id="PF00795">
    <property type="entry name" value="CN_hydrolase"/>
    <property type="match status" value="1"/>
</dbReference>
<dbReference type="PANTHER" id="PTHR38686">
    <property type="entry name" value="APOLIPOPROTEIN N-ACYLTRANSFERASE"/>
    <property type="match status" value="1"/>
</dbReference>
<dbReference type="PANTHER" id="PTHR38686:SF1">
    <property type="entry name" value="APOLIPOPROTEIN N-ACYLTRANSFERASE"/>
    <property type="match status" value="1"/>
</dbReference>
<dbReference type="NCBIfam" id="TIGR00546">
    <property type="entry name" value="lnt"/>
    <property type="match status" value="1"/>
</dbReference>
<feature type="transmembrane region" description="Helical" evidence="9">
    <location>
        <begin position="89"/>
        <end position="108"/>
    </location>
</feature>
<evidence type="ECO:0000256" key="1">
    <source>
        <dbReference type="ARBA" id="ARBA00004651"/>
    </source>
</evidence>
<comment type="similarity">
    <text evidence="2 9">Belongs to the CN hydrolase family. Apolipoprotein N-acyltransferase subfamily.</text>
</comment>
<evidence type="ECO:0000256" key="3">
    <source>
        <dbReference type="ARBA" id="ARBA00022475"/>
    </source>
</evidence>
<dbReference type="Proteomes" id="UP001374893">
    <property type="component" value="Chromosome"/>
</dbReference>
<comment type="subcellular location">
    <subcellularLocation>
        <location evidence="1 9">Cell membrane</location>
        <topology evidence="1 9">Multi-pass membrane protein</topology>
    </subcellularLocation>
</comment>
<dbReference type="Gene3D" id="3.60.110.10">
    <property type="entry name" value="Carbon-nitrogen hydrolase"/>
    <property type="match status" value="1"/>
</dbReference>
<dbReference type="HAMAP" id="MF_01148">
    <property type="entry name" value="Lnt"/>
    <property type="match status" value="1"/>
</dbReference>
<feature type="transmembrane region" description="Helical" evidence="9">
    <location>
        <begin position="39"/>
        <end position="57"/>
    </location>
</feature>
<dbReference type="SUPFAM" id="SSF56317">
    <property type="entry name" value="Carbon-nitrogen hydrolase"/>
    <property type="match status" value="1"/>
</dbReference>
<dbReference type="InterPro" id="IPR004563">
    <property type="entry name" value="Apolipo_AcylTrfase"/>
</dbReference>
<proteinExistence type="inferred from homology"/>
<feature type="transmembrane region" description="Helical" evidence="9">
    <location>
        <begin position="15"/>
        <end position="33"/>
    </location>
</feature>
<feature type="transmembrane region" description="Helical" evidence="9">
    <location>
        <begin position="577"/>
        <end position="601"/>
    </location>
</feature>
<gene>
    <name evidence="11" type="primary">lnt_2</name>
    <name evidence="9" type="synonym">lnt</name>
    <name evidence="11" type="ORF">HAHE_36950</name>
</gene>
<protein>
    <recommendedName>
        <fullName evidence="9">Apolipoprotein N-acyltransferase</fullName>
        <shortName evidence="9">ALP N-acyltransferase</shortName>
        <ecNumber evidence="9">2.3.1.269</ecNumber>
    </recommendedName>
</protein>
<evidence type="ECO:0000256" key="5">
    <source>
        <dbReference type="ARBA" id="ARBA00022692"/>
    </source>
</evidence>
<dbReference type="CDD" id="cd07571">
    <property type="entry name" value="ALP_N-acyl_transferase"/>
    <property type="match status" value="1"/>
</dbReference>
<evidence type="ECO:0000256" key="4">
    <source>
        <dbReference type="ARBA" id="ARBA00022679"/>
    </source>
</evidence>
<accession>A0ABN6HAB0</accession>
<keyword evidence="5 9" id="KW-0812">Transmembrane</keyword>